<dbReference type="Gene3D" id="3.40.50.1000">
    <property type="entry name" value="HAD superfamily/HAD-like"/>
    <property type="match status" value="1"/>
</dbReference>
<dbReference type="Pfam" id="PF00702">
    <property type="entry name" value="Hydrolase"/>
    <property type="match status" value="1"/>
</dbReference>
<dbReference type="InterPro" id="IPR036412">
    <property type="entry name" value="HAD-like_sf"/>
</dbReference>
<dbReference type="SFLD" id="SFLDS00003">
    <property type="entry name" value="Haloacid_Dehalogenase"/>
    <property type="match status" value="1"/>
</dbReference>
<dbReference type="Gene3D" id="1.10.150.450">
    <property type="match status" value="1"/>
</dbReference>
<dbReference type="Proteomes" id="UP000182944">
    <property type="component" value="Unassembled WGS sequence"/>
</dbReference>
<protein>
    <submittedName>
        <fullName evidence="1">Putative hydrolase of the HAD superfamily</fullName>
    </submittedName>
</protein>
<dbReference type="InterPro" id="IPR023214">
    <property type="entry name" value="HAD_sf"/>
</dbReference>
<dbReference type="GO" id="GO:0016787">
    <property type="term" value="F:hydrolase activity"/>
    <property type="evidence" value="ECO:0007669"/>
    <property type="project" value="UniProtKB-KW"/>
</dbReference>
<dbReference type="PANTHER" id="PTHR12725">
    <property type="entry name" value="HALOACID DEHALOGENASE-LIKE HYDROLASE"/>
    <property type="match status" value="1"/>
</dbReference>
<evidence type="ECO:0000313" key="2">
    <source>
        <dbReference type="Proteomes" id="UP000182944"/>
    </source>
</evidence>
<evidence type="ECO:0000313" key="1">
    <source>
        <dbReference type="EMBL" id="SDW24994.1"/>
    </source>
</evidence>
<dbReference type="NCBIfam" id="TIGR01993">
    <property type="entry name" value="Pyr-5-nucltdase"/>
    <property type="match status" value="1"/>
</dbReference>
<dbReference type="SFLD" id="SFLDG01132">
    <property type="entry name" value="C1.5.3:_5'-Nucleotidase_Like"/>
    <property type="match status" value="1"/>
</dbReference>
<dbReference type="CDD" id="cd02604">
    <property type="entry name" value="HAD_5NT"/>
    <property type="match status" value="1"/>
</dbReference>
<accession>A0A1H2S1L1</accession>
<dbReference type="STRING" id="1545044.SAMN05444276_101499"/>
<sequence length="249" mass="26642">MTAEHRANGGAAATSAALAADFAHVDVWIFDLDNTLYPPEARLFDQIERRMTAYVERLLGVAPAEADRLRAHYWREHGTTLAGLMAEHGIDPVAYLDEVHAIDMAALTPDPDLAAAIRALPGQKIVHTNADAAYAGRVLAHRGLGVFDAIYGIGEVGYHPKPDPRAFAAVLEAHGIDPAHAAMFEDDPRNLEVPFSLGMRTVLVGPGRHGPDPLAADHRHGDHVLWRTAALGDFVAALAAALPGVAMSR</sequence>
<keyword evidence="1" id="KW-0378">Hydrolase</keyword>
<dbReference type="InterPro" id="IPR010237">
    <property type="entry name" value="Pyr-5-nucltdase"/>
</dbReference>
<gene>
    <name evidence="1" type="ORF">SAMN05444276_101499</name>
</gene>
<dbReference type="OrthoDB" id="9803141at2"/>
<dbReference type="SFLD" id="SFLDG01129">
    <property type="entry name" value="C1.5:_HAD__Beta-PGM__Phosphata"/>
    <property type="match status" value="1"/>
</dbReference>
<dbReference type="NCBIfam" id="TIGR01509">
    <property type="entry name" value="HAD-SF-IA-v3"/>
    <property type="match status" value="1"/>
</dbReference>
<dbReference type="RefSeq" id="WP_052176234.1">
    <property type="nucleotide sequence ID" value="NZ_FNNA01000001.1"/>
</dbReference>
<organism evidence="1 2">
    <name type="scientific">Paracoccus sanguinis</name>
    <dbReference type="NCBI Taxonomy" id="1545044"/>
    <lineage>
        <taxon>Bacteria</taxon>
        <taxon>Pseudomonadati</taxon>
        <taxon>Pseudomonadota</taxon>
        <taxon>Alphaproteobacteria</taxon>
        <taxon>Rhodobacterales</taxon>
        <taxon>Paracoccaceae</taxon>
        <taxon>Paracoccus</taxon>
    </lineage>
</organism>
<name>A0A1H2S1L1_9RHOB</name>
<dbReference type="AlphaFoldDB" id="A0A1H2S1L1"/>
<dbReference type="EMBL" id="FNNA01000001">
    <property type="protein sequence ID" value="SDW24994.1"/>
    <property type="molecule type" value="Genomic_DNA"/>
</dbReference>
<proteinExistence type="predicted"/>
<reference evidence="2" key="1">
    <citation type="submission" date="2016-10" db="EMBL/GenBank/DDBJ databases">
        <authorList>
            <person name="Varghese N."/>
            <person name="Submissions S."/>
        </authorList>
    </citation>
    <scope>NUCLEOTIDE SEQUENCE [LARGE SCALE GENOMIC DNA]</scope>
    <source>
        <strain evidence="2">DSM 29303</strain>
    </source>
</reference>
<dbReference type="SUPFAM" id="SSF56784">
    <property type="entry name" value="HAD-like"/>
    <property type="match status" value="1"/>
</dbReference>
<dbReference type="PANTHER" id="PTHR12725:SF117">
    <property type="entry name" value="HALOACID DEHALOGENASE-LIKE HYDROLASE"/>
    <property type="match status" value="1"/>
</dbReference>
<dbReference type="InterPro" id="IPR006439">
    <property type="entry name" value="HAD-SF_hydro_IA"/>
</dbReference>
<keyword evidence="2" id="KW-1185">Reference proteome</keyword>